<feature type="region of interest" description="Disordered" evidence="2">
    <location>
        <begin position="1"/>
        <end position="43"/>
    </location>
</feature>
<dbReference type="Pfam" id="PF00517">
    <property type="entry name" value="GP41"/>
    <property type="match status" value="1"/>
</dbReference>
<proteinExistence type="predicted"/>
<reference evidence="6" key="1">
    <citation type="submission" date="2025-08" db="UniProtKB">
        <authorList>
            <consortium name="RefSeq"/>
        </authorList>
    </citation>
    <scope>IDENTIFICATION</scope>
    <source>
        <tissue evidence="6">Blood</tissue>
    </source>
</reference>
<keyword evidence="3" id="KW-1133">Transmembrane helix</keyword>
<dbReference type="AlphaFoldDB" id="A0A6P3GZS2"/>
<keyword evidence="5" id="KW-1185">Reference proteome</keyword>
<evidence type="ECO:0000259" key="4">
    <source>
        <dbReference type="Pfam" id="PF00517"/>
    </source>
</evidence>
<comment type="subcellular location">
    <subcellularLocation>
        <location evidence="1">Virion</location>
    </subcellularLocation>
</comment>
<evidence type="ECO:0000256" key="3">
    <source>
        <dbReference type="SAM" id="Phobius"/>
    </source>
</evidence>
<evidence type="ECO:0000313" key="5">
    <source>
        <dbReference type="Proteomes" id="UP000515208"/>
    </source>
</evidence>
<feature type="transmembrane region" description="Helical" evidence="3">
    <location>
        <begin position="357"/>
        <end position="380"/>
    </location>
</feature>
<dbReference type="KEGG" id="bbis:104983989"/>
<accession>A0A6P3GZS2</accession>
<dbReference type="OrthoDB" id="9809738at2759"/>
<protein>
    <submittedName>
        <fullName evidence="6">Uncharacterized protein LOC104983989</fullName>
    </submittedName>
</protein>
<keyword evidence="3" id="KW-0472">Membrane</keyword>
<sequence>MGAKGEAQDQGELTSEQGEPDPTREQGNQPPRRARSRDPIDFASWLRQVAPEAGTRESERDDGRCPPRLRMPKHCAGCRKGWYAQRRQSLVNQMRRLTIQEHDELPSRQQLQALIYFNSTGCLFVGESGYADYDNGWSLYNPGVTKESGIPQRRNGTGPLDIPFCDFGTRGRVTAAPWKLCRDGTATVYNIFGTNESLWDWSPDSARNPGAQDNRNFASRIWNLGGSKVFQTEIWKLAAALGCEGSYLQVGSKVRHGHLWNLTMRYPRACVPHPYALLVGSVKIQPGLRNYNVTCNNCTLTNCVRGITNQTRVLVLRQPAFVMVPVKINGSWYDERGLELWREVEGALMHYRRGIGLIILGFVALVTLIASSITAALSLAQSVQTATFVNNLAQNASVALGTQEDIDKKLEDRLNALYDVVKYLGEEVQSIKLKLRVQCHADFRWICVTPQKYNGSITAWDKVKAHLEDIWHNENISLDLLHLHQEIMNIEKTDLIWMLQKELSLLLKNFFDMYLLSIVFGTWEQP</sequence>
<dbReference type="InterPro" id="IPR051255">
    <property type="entry name" value="Retroviral_env_glycoprotein"/>
</dbReference>
<feature type="region of interest" description="Disordered" evidence="2">
    <location>
        <begin position="50"/>
        <end position="69"/>
    </location>
</feature>
<feature type="compositionally biased region" description="Basic and acidic residues" evidence="2">
    <location>
        <begin position="54"/>
        <end position="65"/>
    </location>
</feature>
<dbReference type="InterPro" id="IPR000328">
    <property type="entry name" value="GP41-like"/>
</dbReference>
<dbReference type="RefSeq" id="XP_010831860.1">
    <property type="nucleotide sequence ID" value="XM_010833558.1"/>
</dbReference>
<evidence type="ECO:0000256" key="1">
    <source>
        <dbReference type="ARBA" id="ARBA00004328"/>
    </source>
</evidence>
<organism evidence="5 6">
    <name type="scientific">Bison bison bison</name>
    <name type="common">North American plains bison</name>
    <dbReference type="NCBI Taxonomy" id="43346"/>
    <lineage>
        <taxon>Eukaryota</taxon>
        <taxon>Metazoa</taxon>
        <taxon>Chordata</taxon>
        <taxon>Craniata</taxon>
        <taxon>Vertebrata</taxon>
        <taxon>Euteleostomi</taxon>
        <taxon>Mammalia</taxon>
        <taxon>Eutheria</taxon>
        <taxon>Laurasiatheria</taxon>
        <taxon>Artiodactyla</taxon>
        <taxon>Ruminantia</taxon>
        <taxon>Pecora</taxon>
        <taxon>Bovidae</taxon>
        <taxon>Bovinae</taxon>
        <taxon>Bison</taxon>
    </lineage>
</organism>
<evidence type="ECO:0000256" key="2">
    <source>
        <dbReference type="SAM" id="MobiDB-lite"/>
    </source>
</evidence>
<feature type="domain" description="Retroviral envelope protein GP41-like" evidence="4">
    <location>
        <begin position="374"/>
        <end position="512"/>
    </location>
</feature>
<gene>
    <name evidence="6" type="primary">LOC104983989</name>
</gene>
<dbReference type="PANTHER" id="PTHR34313">
    <property type="entry name" value="ENDOGENOUS RETROVIRUS GROUP K MEMBER 113 ENV POLYPROTEIN-RELATED"/>
    <property type="match status" value="1"/>
</dbReference>
<evidence type="ECO:0000313" key="6">
    <source>
        <dbReference type="RefSeq" id="XP_010831860.1"/>
    </source>
</evidence>
<name>A0A6P3GZS2_BISBB</name>
<dbReference type="GeneID" id="104983989"/>
<keyword evidence="3" id="KW-0812">Transmembrane</keyword>
<dbReference type="GO" id="GO:0005198">
    <property type="term" value="F:structural molecule activity"/>
    <property type="evidence" value="ECO:0007669"/>
    <property type="project" value="InterPro"/>
</dbReference>
<dbReference type="PANTHER" id="PTHR34313:SF2">
    <property type="entry name" value="ENDOGENOUS RETROVIRUS GROUP K MEMBER 21 ENV POLYPROTEIN-LIKE"/>
    <property type="match status" value="1"/>
</dbReference>
<dbReference type="Proteomes" id="UP000515208">
    <property type="component" value="Unplaced"/>
</dbReference>